<keyword evidence="2" id="KW-0732">Signal</keyword>
<dbReference type="EMBL" id="BRXW01000025">
    <property type="protein sequence ID" value="GMI00606.1"/>
    <property type="molecule type" value="Genomic_DNA"/>
</dbReference>
<keyword evidence="5" id="KW-1185">Reference proteome</keyword>
<evidence type="ECO:0000256" key="1">
    <source>
        <dbReference type="ARBA" id="ARBA00023157"/>
    </source>
</evidence>
<dbReference type="InterPro" id="IPR017937">
    <property type="entry name" value="Thioredoxin_CS"/>
</dbReference>
<dbReference type="InterPro" id="IPR036249">
    <property type="entry name" value="Thioredoxin-like_sf"/>
</dbReference>
<dbReference type="OrthoDB" id="2121326at2759"/>
<dbReference type="PROSITE" id="PS51352">
    <property type="entry name" value="THIOREDOXIN_2"/>
    <property type="match status" value="1"/>
</dbReference>
<feature type="domain" description="Thioredoxin" evidence="3">
    <location>
        <begin position="39"/>
        <end position="153"/>
    </location>
</feature>
<sequence>MFSASMTVILLLALLTIASATLSTSSPYFSPKPFGISPSLLLRGGADDAVISVSGLSDVNDIILKNPTVLIVLDFTATWCGPCKMITPFYHTLSEKYDKVVFLSVDVDECPDVASEYDVSAMPTFVFLKEGEVVDRLQGANGERLEDMVKNLM</sequence>
<evidence type="ECO:0000256" key="2">
    <source>
        <dbReference type="SAM" id="SignalP"/>
    </source>
</evidence>
<organism evidence="4 5">
    <name type="scientific">Triparma laevis f. longispina</name>
    <dbReference type="NCBI Taxonomy" id="1714387"/>
    <lineage>
        <taxon>Eukaryota</taxon>
        <taxon>Sar</taxon>
        <taxon>Stramenopiles</taxon>
        <taxon>Ochrophyta</taxon>
        <taxon>Bolidophyceae</taxon>
        <taxon>Parmales</taxon>
        <taxon>Triparmaceae</taxon>
        <taxon>Triparma</taxon>
    </lineage>
</organism>
<protein>
    <recommendedName>
        <fullName evidence="3">Thioredoxin domain-containing protein</fullName>
    </recommendedName>
</protein>
<feature type="signal peptide" evidence="2">
    <location>
        <begin position="1"/>
        <end position="20"/>
    </location>
</feature>
<evidence type="ECO:0000313" key="5">
    <source>
        <dbReference type="Proteomes" id="UP001165122"/>
    </source>
</evidence>
<dbReference type="Gene3D" id="3.40.30.10">
    <property type="entry name" value="Glutaredoxin"/>
    <property type="match status" value="1"/>
</dbReference>
<comment type="caution">
    <text evidence="4">The sequence shown here is derived from an EMBL/GenBank/DDBJ whole genome shotgun (WGS) entry which is preliminary data.</text>
</comment>
<dbReference type="CDD" id="cd02947">
    <property type="entry name" value="TRX_family"/>
    <property type="match status" value="1"/>
</dbReference>
<reference evidence="5" key="1">
    <citation type="journal article" date="2023" name="Commun. Biol.">
        <title>Genome analysis of Parmales, the sister group of diatoms, reveals the evolutionary specialization of diatoms from phago-mixotrophs to photoautotrophs.</title>
        <authorList>
            <person name="Ban H."/>
            <person name="Sato S."/>
            <person name="Yoshikawa S."/>
            <person name="Yamada K."/>
            <person name="Nakamura Y."/>
            <person name="Ichinomiya M."/>
            <person name="Sato N."/>
            <person name="Blanc-Mathieu R."/>
            <person name="Endo H."/>
            <person name="Kuwata A."/>
            <person name="Ogata H."/>
        </authorList>
    </citation>
    <scope>NUCLEOTIDE SEQUENCE [LARGE SCALE GENOMIC DNA]</scope>
    <source>
        <strain evidence="5">NIES 3700</strain>
    </source>
</reference>
<evidence type="ECO:0000313" key="4">
    <source>
        <dbReference type="EMBL" id="GMI00606.1"/>
    </source>
</evidence>
<keyword evidence="1" id="KW-1015">Disulfide bond</keyword>
<dbReference type="PRINTS" id="PR00421">
    <property type="entry name" value="THIOREDOXIN"/>
</dbReference>
<dbReference type="Proteomes" id="UP001165122">
    <property type="component" value="Unassembled WGS sequence"/>
</dbReference>
<gene>
    <name evidence="4" type="ORF">TrLO_g8473</name>
</gene>
<dbReference type="AlphaFoldDB" id="A0A9W7C6L5"/>
<feature type="chain" id="PRO_5040789910" description="Thioredoxin domain-containing protein" evidence="2">
    <location>
        <begin position="21"/>
        <end position="153"/>
    </location>
</feature>
<evidence type="ECO:0000259" key="3">
    <source>
        <dbReference type="PROSITE" id="PS51352"/>
    </source>
</evidence>
<dbReference type="PANTHER" id="PTHR46115">
    <property type="entry name" value="THIOREDOXIN-LIKE PROTEIN 1"/>
    <property type="match status" value="1"/>
</dbReference>
<dbReference type="InterPro" id="IPR013766">
    <property type="entry name" value="Thioredoxin_domain"/>
</dbReference>
<dbReference type="SUPFAM" id="SSF52833">
    <property type="entry name" value="Thioredoxin-like"/>
    <property type="match status" value="1"/>
</dbReference>
<accession>A0A9W7C6L5</accession>
<name>A0A9W7C6L5_9STRA</name>
<dbReference type="PROSITE" id="PS00194">
    <property type="entry name" value="THIOREDOXIN_1"/>
    <property type="match status" value="1"/>
</dbReference>
<dbReference type="Pfam" id="PF00085">
    <property type="entry name" value="Thioredoxin"/>
    <property type="match status" value="1"/>
</dbReference>
<proteinExistence type="predicted"/>